<name>A0A0N1NWZ3_9EURO</name>
<dbReference type="GO" id="GO:0006409">
    <property type="term" value="P:tRNA export from nucleus"/>
    <property type="evidence" value="ECO:0007669"/>
    <property type="project" value="TreeGrafter"/>
</dbReference>
<dbReference type="STRING" id="1664694.A0A0N1NWZ3"/>
<dbReference type="AlphaFoldDB" id="A0A0N1NWZ3"/>
<dbReference type="OrthoDB" id="10251401at2759"/>
<evidence type="ECO:0000259" key="8">
    <source>
        <dbReference type="Pfam" id="PF17403"/>
    </source>
</evidence>
<dbReference type="GO" id="GO:0032545">
    <property type="term" value="C:CURI complex"/>
    <property type="evidence" value="ECO:0007669"/>
    <property type="project" value="TreeGrafter"/>
</dbReference>
<dbReference type="InterPro" id="IPR035371">
    <property type="entry name" value="Nrap_D6"/>
</dbReference>
<dbReference type="InterPro" id="IPR035369">
    <property type="entry name" value="Nrap_D4"/>
</dbReference>
<dbReference type="Pfam" id="PF17407">
    <property type="entry name" value="Nrap_D6"/>
    <property type="match status" value="1"/>
</dbReference>
<dbReference type="Pfam" id="PF03813">
    <property type="entry name" value="Nrap"/>
    <property type="match status" value="1"/>
</dbReference>
<organism evidence="13 14">
    <name type="scientific">Cyphellophora attinorum</name>
    <dbReference type="NCBI Taxonomy" id="1664694"/>
    <lineage>
        <taxon>Eukaryota</taxon>
        <taxon>Fungi</taxon>
        <taxon>Dikarya</taxon>
        <taxon>Ascomycota</taxon>
        <taxon>Pezizomycotina</taxon>
        <taxon>Eurotiomycetes</taxon>
        <taxon>Chaetothyriomycetidae</taxon>
        <taxon>Chaetothyriales</taxon>
        <taxon>Cyphellophoraceae</taxon>
        <taxon>Cyphellophora</taxon>
    </lineage>
</organism>
<dbReference type="Pfam" id="PF17404">
    <property type="entry name" value="Nrap_D3"/>
    <property type="match status" value="1"/>
</dbReference>
<evidence type="ECO:0000256" key="3">
    <source>
        <dbReference type="ARBA" id="ARBA00022884"/>
    </source>
</evidence>
<evidence type="ECO:0000259" key="7">
    <source>
        <dbReference type="Pfam" id="PF03813"/>
    </source>
</evidence>
<sequence length="1086" mass="119497">MSRKEMTEASAKRRKLSHDSADGIHHSRRAVPHHASESNGGSDNRAKGSVESTPPVRQVKFGHSSAVDQVRSILAEVTPRNGSRYRSAVECAEFIASAVREVPSEGPYTGEEATNHLQNMGSTAIPFPIPKPGKDSKLKFEYIAPSKVTLHSEIIQSLGIQAENALTIVAQMPMDLLQDKDYLNLRAFQKRAFFLACIAAGLRRTKFADDFDFQYSNQHGVKLLPVLQLTPRDMSQYKGAIFRVDVSLPSDSWPLSKTAPSMNCVRTIEGATPFYNSCLRYTASVMALDQLIDSASKQAPSFADSCRLGQYWLQKRGFSSSVADGGFGWEEWTIVCALLLRTGGPRGSPLFSSRYSALQLFKAILQTLSSRDMLDPWILRGTTSIEGSPVPVLYDAENGLNLLYKMTGASYQALQASARSSLAVLGSKSLSSFDDIFNDELGQHLLQYDEIYSIKGFTIALEDAAAQMAPYHRLVEILQRGLGDRVRSVDIRPRSNPLWPISAQPPNKKRAVTVSIVLDPKNADRLVDHGPAAEEQEAAEAFRQFWGDKAELRRFRDGSITESLVWDSSTPVTKQILCQLLKVHFSLDSEHVQQVTVDISGALPTSSSDATAHFTLVDQTFQKLSATLLGLAGLPLPIRSVSPASEHLRSSSLSVAVTEPVLGPVDVLIEFDSSGRWPDSLPAIQHTKIAFLVKLGDVLTAADTSLSTRIGLENVEHDVSGHHNTSFLDVTCGPTQKACHQLLLEYVSTTPAQTRDSLAVAVANYKRHFVAASRHSTALRVLMTQHPALSATIRLLKSWISSHLLTQHVPGECLEIIACSVFLQPSPRSAPAQATTAFLRCLALLAQWDWSTTPMIIDLSPGGDMTDAARTELSTRFQAWRKLDPMMNQVSWFIGSSVDETGTVWTSKTRMEKVIAARVQSLAAACLQVVYESTEQWTMDTATSLFVPPLQDYDFLITLRKQSLPRRHDVASDEKFRNLSVEMESSSGDSGSNPVQSFLDEINGVLGGTALFLYGDSRQGGKVIAGLWRPNTHGTKEWRVRLGWSSRPHTADDENGNETCALNKEGVLKEIEILGRDLVKDVKYLR</sequence>
<feature type="domain" description="Nrap protein" evidence="9">
    <location>
        <begin position="469"/>
        <end position="585"/>
    </location>
</feature>
<evidence type="ECO:0000313" key="14">
    <source>
        <dbReference type="Proteomes" id="UP000038010"/>
    </source>
</evidence>
<evidence type="ECO:0000259" key="10">
    <source>
        <dbReference type="Pfam" id="PF17405"/>
    </source>
</evidence>
<proteinExistence type="inferred from homology"/>
<feature type="domain" description="Nrap protein" evidence="12">
    <location>
        <begin position="950"/>
        <end position="1082"/>
    </location>
</feature>
<dbReference type="InterPro" id="IPR035368">
    <property type="entry name" value="Nrap_D3"/>
</dbReference>
<dbReference type="Pfam" id="PF17403">
    <property type="entry name" value="Nrap_D2"/>
    <property type="match status" value="1"/>
</dbReference>
<dbReference type="GO" id="GO:0006364">
    <property type="term" value="P:rRNA processing"/>
    <property type="evidence" value="ECO:0007669"/>
    <property type="project" value="UniProtKB-KW"/>
</dbReference>
<dbReference type="InterPro" id="IPR005554">
    <property type="entry name" value="NOL6/Upt22"/>
</dbReference>
<feature type="domain" description="Nrap protein" evidence="11">
    <location>
        <begin position="786"/>
        <end position="947"/>
    </location>
</feature>
<evidence type="ECO:0000259" key="12">
    <source>
        <dbReference type="Pfam" id="PF17407"/>
    </source>
</evidence>
<dbReference type="InterPro" id="IPR035367">
    <property type="entry name" value="Nrap_D2"/>
</dbReference>
<evidence type="ECO:0000313" key="13">
    <source>
        <dbReference type="EMBL" id="KPI34383.1"/>
    </source>
</evidence>
<evidence type="ECO:0000259" key="9">
    <source>
        <dbReference type="Pfam" id="PF17404"/>
    </source>
</evidence>
<dbReference type="Proteomes" id="UP000038010">
    <property type="component" value="Unassembled WGS sequence"/>
</dbReference>
<dbReference type="VEuPathDB" id="FungiDB:AB675_3225"/>
<dbReference type="Gene3D" id="1.10.1410.10">
    <property type="match status" value="1"/>
</dbReference>
<feature type="region of interest" description="Disordered" evidence="6">
    <location>
        <begin position="1"/>
        <end position="63"/>
    </location>
</feature>
<dbReference type="Gene3D" id="3.30.70.3030">
    <property type="match status" value="1"/>
</dbReference>
<feature type="domain" description="Nrap protein" evidence="8">
    <location>
        <begin position="301"/>
        <end position="437"/>
    </location>
</feature>
<gene>
    <name evidence="13" type="ORF">AB675_3225</name>
</gene>
<evidence type="ECO:0000256" key="6">
    <source>
        <dbReference type="SAM" id="MobiDB-lite"/>
    </source>
</evidence>
<evidence type="ECO:0000256" key="4">
    <source>
        <dbReference type="ARBA" id="ARBA00023242"/>
    </source>
</evidence>
<dbReference type="InterPro" id="IPR035370">
    <property type="entry name" value="Nrap_D5"/>
</dbReference>
<keyword evidence="5" id="KW-0687">Ribonucleoprotein</keyword>
<comment type="subcellular location">
    <subcellularLocation>
        <location evidence="1 5">Nucleus</location>
        <location evidence="1 5">Nucleolus</location>
    </subcellularLocation>
</comment>
<dbReference type="GO" id="GO:0034456">
    <property type="term" value="C:UTP-C complex"/>
    <property type="evidence" value="ECO:0007669"/>
    <property type="project" value="TreeGrafter"/>
</dbReference>
<keyword evidence="3 5" id="KW-0694">RNA-binding</keyword>
<dbReference type="RefSeq" id="XP_017994346.1">
    <property type="nucleotide sequence ID" value="XM_018143257.1"/>
</dbReference>
<evidence type="ECO:0000256" key="5">
    <source>
        <dbReference type="RuleBase" id="RU364032"/>
    </source>
</evidence>
<dbReference type="Pfam" id="PF17406">
    <property type="entry name" value="Nrap_D5"/>
    <property type="match status" value="1"/>
</dbReference>
<dbReference type="PANTHER" id="PTHR17972">
    <property type="entry name" value="NUCLEOLAR RNA-ASSOCIATED PROTEIN"/>
    <property type="match status" value="1"/>
</dbReference>
<dbReference type="Pfam" id="PF17405">
    <property type="entry name" value="Nrap_D4"/>
    <property type="match status" value="1"/>
</dbReference>
<dbReference type="PANTHER" id="PTHR17972:SF0">
    <property type="entry name" value="NUCLEOLAR PROTEIN 6"/>
    <property type="match status" value="1"/>
</dbReference>
<keyword evidence="5" id="KW-0690">Ribosome biogenesis</keyword>
<feature type="compositionally biased region" description="Basic and acidic residues" evidence="6">
    <location>
        <begin position="1"/>
        <end position="25"/>
    </location>
</feature>
<keyword evidence="5" id="KW-0698">rRNA processing</keyword>
<dbReference type="GO" id="GO:0032040">
    <property type="term" value="C:small-subunit processome"/>
    <property type="evidence" value="ECO:0007669"/>
    <property type="project" value="TreeGrafter"/>
</dbReference>
<reference evidence="13 14" key="1">
    <citation type="submission" date="2015-06" db="EMBL/GenBank/DDBJ databases">
        <title>Draft genome of the ant-associated black yeast Phialophora attae CBS 131958.</title>
        <authorList>
            <person name="Moreno L.F."/>
            <person name="Stielow B.J."/>
            <person name="de Hoog S."/>
            <person name="Vicente V.A."/>
            <person name="Weiss V.A."/>
            <person name="de Vries M."/>
            <person name="Cruz L.M."/>
            <person name="Souza E.M."/>
        </authorList>
    </citation>
    <scope>NUCLEOTIDE SEQUENCE [LARGE SCALE GENOMIC DNA]</scope>
    <source>
        <strain evidence="13 14">CBS 131958</strain>
    </source>
</reference>
<keyword evidence="14" id="KW-1185">Reference proteome</keyword>
<keyword evidence="4 5" id="KW-0539">Nucleus</keyword>
<feature type="domain" description="Nrap protein" evidence="10">
    <location>
        <begin position="606"/>
        <end position="782"/>
    </location>
</feature>
<feature type="domain" description="Nrap protein" evidence="7">
    <location>
        <begin position="168"/>
        <end position="297"/>
    </location>
</feature>
<dbReference type="EMBL" id="LFJN01000062">
    <property type="protein sequence ID" value="KPI34383.1"/>
    <property type="molecule type" value="Genomic_DNA"/>
</dbReference>
<dbReference type="GO" id="GO:0003723">
    <property type="term" value="F:RNA binding"/>
    <property type="evidence" value="ECO:0007669"/>
    <property type="project" value="UniProtKB-KW"/>
</dbReference>
<dbReference type="InterPro" id="IPR035082">
    <property type="entry name" value="Nrap_D1"/>
</dbReference>
<protein>
    <recommendedName>
        <fullName evidence="5">U3 small nucleolar RNA-associated protein 22</fullName>
    </recommendedName>
</protein>
<evidence type="ECO:0000259" key="11">
    <source>
        <dbReference type="Pfam" id="PF17406"/>
    </source>
</evidence>
<accession>A0A0N1NWZ3</accession>
<comment type="similarity">
    <text evidence="2 5">Belongs to the NRAP family.</text>
</comment>
<evidence type="ECO:0000256" key="1">
    <source>
        <dbReference type="ARBA" id="ARBA00004604"/>
    </source>
</evidence>
<comment type="caution">
    <text evidence="13">The sequence shown here is derived from an EMBL/GenBank/DDBJ whole genome shotgun (WGS) entry which is preliminary data.</text>
</comment>
<dbReference type="GeneID" id="28735137"/>
<evidence type="ECO:0000256" key="2">
    <source>
        <dbReference type="ARBA" id="ARBA00006674"/>
    </source>
</evidence>